<keyword evidence="1" id="KW-0472">Membrane</keyword>
<protein>
    <submittedName>
        <fullName evidence="2">PilW family protein</fullName>
    </submittedName>
</protein>
<keyword evidence="3" id="KW-1185">Reference proteome</keyword>
<dbReference type="InterPro" id="IPR032092">
    <property type="entry name" value="PilW"/>
</dbReference>
<evidence type="ECO:0000313" key="2">
    <source>
        <dbReference type="EMBL" id="MEY2181324.1"/>
    </source>
</evidence>
<organism evidence="2 3">
    <name type="scientific">Rhodanobacter humi</name>
    <dbReference type="NCBI Taxonomy" id="1888173"/>
    <lineage>
        <taxon>Bacteria</taxon>
        <taxon>Pseudomonadati</taxon>
        <taxon>Pseudomonadota</taxon>
        <taxon>Gammaproteobacteria</taxon>
        <taxon>Lysobacterales</taxon>
        <taxon>Rhodanobacteraceae</taxon>
        <taxon>Rhodanobacter</taxon>
    </lineage>
</organism>
<sequence length="330" mass="34507">MKRHPLAGFTLIELMVAMLLGLVVIAGVTSVFLANQRAHRTNLALGDVQDNTRIAFEMMARDIRDAGLTGCSNDGRVANVLNNGPAAGGSAWWANWNHAVVGYGGSQTDPAVTTGTAERNRVSGTDSLALLGGEGVGASVKANAEPAATFTLNEASTDLKTGDVMVVCDPDHATLVQITGLGGTTLSHVGATGSPGNCTTDLNYPTVCSSSASYVFATNAQITRLRAADWYVGNNPDKGRSLYRVSLANNAGVPTPTAEEMVRGVTNMSIAYHQSGNTGFVAASGVSNWAQVDAVQVRLWLESADQHAGTDAKPLQRNFTATTTVRNRVN</sequence>
<evidence type="ECO:0000313" key="3">
    <source>
        <dbReference type="Proteomes" id="UP001562159"/>
    </source>
</evidence>
<dbReference type="Pfam" id="PF07963">
    <property type="entry name" value="N_methyl"/>
    <property type="match status" value="1"/>
</dbReference>
<dbReference type="EMBL" id="JBGBPY010000001">
    <property type="protein sequence ID" value="MEY2181324.1"/>
    <property type="molecule type" value="Genomic_DNA"/>
</dbReference>
<keyword evidence="1" id="KW-1133">Transmembrane helix</keyword>
<dbReference type="Pfam" id="PF16074">
    <property type="entry name" value="PilW"/>
    <property type="match status" value="1"/>
</dbReference>
<evidence type="ECO:0000256" key="1">
    <source>
        <dbReference type="SAM" id="Phobius"/>
    </source>
</evidence>
<dbReference type="PROSITE" id="PS00409">
    <property type="entry name" value="PROKAR_NTER_METHYL"/>
    <property type="match status" value="1"/>
</dbReference>
<keyword evidence="1" id="KW-0812">Transmembrane</keyword>
<name>A0ABV4ANZ9_9GAMM</name>
<gene>
    <name evidence="2" type="ORF">AB7878_02750</name>
</gene>
<proteinExistence type="predicted"/>
<feature type="transmembrane region" description="Helical" evidence="1">
    <location>
        <begin position="6"/>
        <end position="33"/>
    </location>
</feature>
<accession>A0ABV4ANZ9</accession>
<reference evidence="2 3" key="1">
    <citation type="submission" date="2024-07" db="EMBL/GenBank/DDBJ databases">
        <title>Molecular mechanisms and environmental adaptations of flagellar loss and biofilm growth of Rhodanobacter under environmental stress.</title>
        <authorList>
            <person name="Chen M."/>
        </authorList>
    </citation>
    <scope>NUCLEOTIDE SEQUENCE [LARGE SCALE GENOMIC DNA]</scope>
    <source>
        <strain evidence="2 3">RS22</strain>
    </source>
</reference>
<dbReference type="NCBIfam" id="TIGR02532">
    <property type="entry name" value="IV_pilin_GFxxxE"/>
    <property type="match status" value="1"/>
</dbReference>
<dbReference type="InterPro" id="IPR012902">
    <property type="entry name" value="N_methyl_site"/>
</dbReference>
<dbReference type="Proteomes" id="UP001562159">
    <property type="component" value="Unassembled WGS sequence"/>
</dbReference>
<comment type="caution">
    <text evidence="2">The sequence shown here is derived from an EMBL/GenBank/DDBJ whole genome shotgun (WGS) entry which is preliminary data.</text>
</comment>